<dbReference type="PANTHER" id="PTHR34179:SF1">
    <property type="entry name" value="TUMOR PROTEIN P53-INDUCIBLE PROTEIN 13"/>
    <property type="match status" value="1"/>
</dbReference>
<evidence type="ECO:0000313" key="4">
    <source>
        <dbReference type="Proteomes" id="UP000297053"/>
    </source>
</evidence>
<feature type="transmembrane region" description="Helical" evidence="1">
    <location>
        <begin position="54"/>
        <end position="76"/>
    </location>
</feature>
<evidence type="ECO:0000259" key="2">
    <source>
        <dbReference type="PROSITE" id="PS00028"/>
    </source>
</evidence>
<name>A0A4D6KKV6_9EURY</name>
<dbReference type="Pfam" id="PF11303">
    <property type="entry name" value="DUF3105"/>
    <property type="match status" value="1"/>
</dbReference>
<evidence type="ECO:0000313" key="3">
    <source>
        <dbReference type="EMBL" id="QCD65756.1"/>
    </source>
</evidence>
<reference evidence="3 4" key="1">
    <citation type="submission" date="2019-04" db="EMBL/GenBank/DDBJ databases">
        <title>Complete genome sequence of Arthrobacter sp. ZXY-2 associated with effective atrazine degradation and salt adaptation.</title>
        <authorList>
            <person name="Zhao X."/>
        </authorList>
    </citation>
    <scope>NUCLEOTIDE SEQUENCE [LARGE SCALE GENOMIC DNA]</scope>
    <source>
        <strain evidence="4">ZP60</strain>
    </source>
</reference>
<dbReference type="GO" id="GO:0005737">
    <property type="term" value="C:cytoplasm"/>
    <property type="evidence" value="ECO:0007669"/>
    <property type="project" value="TreeGrafter"/>
</dbReference>
<accession>A0A4D6KKV6</accession>
<protein>
    <submittedName>
        <fullName evidence="3">DUF3105 domain-containing protein</fullName>
    </submittedName>
</protein>
<evidence type="ECO:0000256" key="1">
    <source>
        <dbReference type="SAM" id="Phobius"/>
    </source>
</evidence>
<dbReference type="InterPro" id="IPR013087">
    <property type="entry name" value="Znf_C2H2_type"/>
</dbReference>
<keyword evidence="1" id="KW-0472">Membrane</keyword>
<dbReference type="InterPro" id="IPR021454">
    <property type="entry name" value="DUF3105"/>
</dbReference>
<keyword evidence="1" id="KW-1133">Transmembrane helix</keyword>
<dbReference type="RefSeq" id="WP_015762132.1">
    <property type="nucleotide sequence ID" value="NZ_CP039375.1"/>
</dbReference>
<feature type="domain" description="C2H2-type" evidence="2">
    <location>
        <begin position="4"/>
        <end position="25"/>
    </location>
</feature>
<gene>
    <name evidence="3" type="ORF">E5139_08975</name>
</gene>
<proteinExistence type="predicted"/>
<dbReference type="EMBL" id="CP039375">
    <property type="protein sequence ID" value="QCD65756.1"/>
    <property type="molecule type" value="Genomic_DNA"/>
</dbReference>
<sequence>MVDCEYCDGSFDSEDAYLDHLGSAHEGELGSIDQRRVAEHDGSDESPSLSLGPAILIGVVGFSIAVVVYVVVFMGAGGGGSSLPDSGDQAVVSQVTTQESEGRTHVDRGTELTYEHMPPTSGPHYADWATGGYYDDETAPPLGEVVHALEHGAIVVYYDPDGIDPDVRESFRQYGNRYTDDFMSFLAVPTPVEDPEATYVLTAWTKRLDMDEYDEETMRQFMAEYIGRGPEQRVR</sequence>
<dbReference type="OMA" id="MVDCEYC"/>
<dbReference type="PANTHER" id="PTHR34179">
    <property type="entry name" value="TUMOR PROTEIN P53-INDUCIBLE PROTEIN 13"/>
    <property type="match status" value="1"/>
</dbReference>
<dbReference type="PROSITE" id="PS00028">
    <property type="entry name" value="ZINC_FINGER_C2H2_1"/>
    <property type="match status" value="1"/>
</dbReference>
<organism evidence="3 4">
    <name type="scientific">Halomicrobium mukohataei</name>
    <dbReference type="NCBI Taxonomy" id="57705"/>
    <lineage>
        <taxon>Archaea</taxon>
        <taxon>Methanobacteriati</taxon>
        <taxon>Methanobacteriota</taxon>
        <taxon>Stenosarchaea group</taxon>
        <taxon>Halobacteria</taxon>
        <taxon>Halobacteriales</taxon>
        <taxon>Haloarculaceae</taxon>
        <taxon>Halomicrobium</taxon>
    </lineage>
</organism>
<dbReference type="KEGG" id="halz:E5139_08975"/>
<reference evidence="3 4" key="2">
    <citation type="submission" date="2019-04" db="EMBL/GenBank/DDBJ databases">
        <authorList>
            <person name="Yang S."/>
            <person name="Wei W."/>
        </authorList>
    </citation>
    <scope>NUCLEOTIDE SEQUENCE [LARGE SCALE GENOMIC DNA]</scope>
    <source>
        <strain evidence="4">ZP60</strain>
    </source>
</reference>
<dbReference type="Proteomes" id="UP000297053">
    <property type="component" value="Chromosome"/>
</dbReference>
<dbReference type="AlphaFoldDB" id="A0A4D6KKV6"/>
<keyword evidence="1" id="KW-0812">Transmembrane</keyword>
<dbReference type="GeneID" id="42179065"/>